<keyword evidence="2" id="KW-1185">Reference proteome</keyword>
<comment type="caution">
    <text evidence="1">The sequence shown here is derived from an EMBL/GenBank/DDBJ whole genome shotgun (WGS) entry which is preliminary data.</text>
</comment>
<evidence type="ECO:0000313" key="2">
    <source>
        <dbReference type="Proteomes" id="UP001596408"/>
    </source>
</evidence>
<dbReference type="Gene3D" id="3.30.429.10">
    <property type="entry name" value="Macrophage Migration Inhibitory Factor"/>
    <property type="match status" value="1"/>
</dbReference>
<dbReference type="RefSeq" id="WP_379695138.1">
    <property type="nucleotide sequence ID" value="NZ_JBHSXH010000011.1"/>
</dbReference>
<dbReference type="Proteomes" id="UP001596408">
    <property type="component" value="Unassembled WGS sequence"/>
</dbReference>
<dbReference type="InterPro" id="IPR014347">
    <property type="entry name" value="Tautomerase/MIF_sf"/>
</dbReference>
<accession>A0ABD5TXB2</accession>
<sequence>MPYLALDTTADLTAEERREATETLTDIYTEEMATTAGHVAVAVREHPSTAMSIGRAVEGPIAVLDADVRRGRSFERRRAFAVAVVDWLCESWAVPRPNLKVAFTEHDGDQLMGADRVGGEWSPDEG</sequence>
<proteinExistence type="predicted"/>
<dbReference type="AlphaFoldDB" id="A0ABD5TXB2"/>
<reference evidence="1 2" key="1">
    <citation type="journal article" date="2019" name="Int. J. Syst. Evol. Microbiol.">
        <title>The Global Catalogue of Microorganisms (GCM) 10K type strain sequencing project: providing services to taxonomists for standard genome sequencing and annotation.</title>
        <authorList>
            <consortium name="The Broad Institute Genomics Platform"/>
            <consortium name="The Broad Institute Genome Sequencing Center for Infectious Disease"/>
            <person name="Wu L."/>
            <person name="Ma J."/>
        </authorList>
    </citation>
    <scope>NUCLEOTIDE SEQUENCE [LARGE SCALE GENOMIC DNA]</scope>
    <source>
        <strain evidence="1 2">YIM 94188</strain>
    </source>
</reference>
<dbReference type="SUPFAM" id="SSF55331">
    <property type="entry name" value="Tautomerase/MIF"/>
    <property type="match status" value="1"/>
</dbReference>
<evidence type="ECO:0000313" key="1">
    <source>
        <dbReference type="EMBL" id="MFC6825176.1"/>
    </source>
</evidence>
<gene>
    <name evidence="1" type="ORF">ACFQEV_09240</name>
</gene>
<protein>
    <submittedName>
        <fullName evidence="1">4-oxalocrotonate tautomerase family protein</fullName>
    </submittedName>
</protein>
<organism evidence="1 2">
    <name type="scientific">Halopelagius fulvigenes</name>
    <dbReference type="NCBI Taxonomy" id="1198324"/>
    <lineage>
        <taxon>Archaea</taxon>
        <taxon>Methanobacteriati</taxon>
        <taxon>Methanobacteriota</taxon>
        <taxon>Stenosarchaea group</taxon>
        <taxon>Halobacteria</taxon>
        <taxon>Halobacteriales</taxon>
        <taxon>Haloferacaceae</taxon>
    </lineage>
</organism>
<name>A0ABD5TXB2_9EURY</name>
<dbReference type="EMBL" id="JBHSXH010000011">
    <property type="protein sequence ID" value="MFC6825176.1"/>
    <property type="molecule type" value="Genomic_DNA"/>
</dbReference>